<keyword evidence="2" id="KW-1185">Reference proteome</keyword>
<sequence length="69" mass="8080">MIEIFKTNVQNQIDTNIIIKNVLEYFPDHKVNFDLEDCDKILRIEANEIEPGKIIELVNTLSFDCIKLD</sequence>
<organism evidence="1 2">
    <name type="scientific">Flavobacterium shii</name>
    <dbReference type="NCBI Taxonomy" id="2987687"/>
    <lineage>
        <taxon>Bacteria</taxon>
        <taxon>Pseudomonadati</taxon>
        <taxon>Bacteroidota</taxon>
        <taxon>Flavobacteriia</taxon>
        <taxon>Flavobacteriales</taxon>
        <taxon>Flavobacteriaceae</taxon>
        <taxon>Flavobacterium</taxon>
    </lineage>
</organism>
<protein>
    <recommendedName>
        <fullName evidence="3">Methyltransferase type 11</fullName>
    </recommendedName>
</protein>
<gene>
    <name evidence="1" type="ORF">OIU83_05265</name>
</gene>
<dbReference type="EMBL" id="JAOZEW010000004">
    <property type="protein sequence ID" value="MCV9927047.1"/>
    <property type="molecule type" value="Genomic_DNA"/>
</dbReference>
<dbReference type="RefSeq" id="WP_264205224.1">
    <property type="nucleotide sequence ID" value="NZ_JAOZEW010000004.1"/>
</dbReference>
<evidence type="ECO:0000313" key="2">
    <source>
        <dbReference type="Proteomes" id="UP001151079"/>
    </source>
</evidence>
<name>A0A9X2ZEI0_9FLAO</name>
<dbReference type="Proteomes" id="UP001151079">
    <property type="component" value="Unassembled WGS sequence"/>
</dbReference>
<dbReference type="AlphaFoldDB" id="A0A9X2ZEI0"/>
<proteinExistence type="predicted"/>
<accession>A0A9X2ZEI0</accession>
<evidence type="ECO:0008006" key="3">
    <source>
        <dbReference type="Google" id="ProtNLM"/>
    </source>
</evidence>
<reference evidence="1" key="1">
    <citation type="submission" date="2022-10" db="EMBL/GenBank/DDBJ databases">
        <title>Two novel species of Flavobacterium.</title>
        <authorList>
            <person name="Liu Q."/>
            <person name="Xin Y.-H."/>
        </authorList>
    </citation>
    <scope>NUCLEOTIDE SEQUENCE</scope>
    <source>
        <strain evidence="1">LS1R49</strain>
    </source>
</reference>
<evidence type="ECO:0000313" key="1">
    <source>
        <dbReference type="EMBL" id="MCV9927047.1"/>
    </source>
</evidence>
<comment type="caution">
    <text evidence="1">The sequence shown here is derived from an EMBL/GenBank/DDBJ whole genome shotgun (WGS) entry which is preliminary data.</text>
</comment>